<dbReference type="SUPFAM" id="SSF158832">
    <property type="entry name" value="Tex N-terminal region-like"/>
    <property type="match status" value="1"/>
</dbReference>
<keyword evidence="6" id="KW-1185">Reference proteome</keyword>
<dbReference type="PANTHER" id="PTHR10724:SF10">
    <property type="entry name" value="S1 RNA-BINDING DOMAIN-CONTAINING PROTEIN 1"/>
    <property type="match status" value="1"/>
</dbReference>
<dbReference type="InterPro" id="IPR010994">
    <property type="entry name" value="RuvA_2-like"/>
</dbReference>
<dbReference type="CDD" id="cd05685">
    <property type="entry name" value="S1_Tex"/>
    <property type="match status" value="1"/>
</dbReference>
<evidence type="ECO:0000313" key="3">
    <source>
        <dbReference type="EMBL" id="GEQ01307.1"/>
    </source>
</evidence>
<comment type="function">
    <text evidence="1">Binds mRNA; thus facilitating recognition of the initiation point. It is needed to translate mRNA with a short Shine-Dalgarno (SD) purine-rich sequence.</text>
</comment>
<dbReference type="GO" id="GO:0003729">
    <property type="term" value="F:mRNA binding"/>
    <property type="evidence" value="ECO:0007669"/>
    <property type="project" value="TreeGrafter"/>
</dbReference>
<evidence type="ECO:0000259" key="2">
    <source>
        <dbReference type="PROSITE" id="PS50126"/>
    </source>
</evidence>
<dbReference type="SUPFAM" id="SSF47781">
    <property type="entry name" value="RuvA domain 2-like"/>
    <property type="match status" value="2"/>
</dbReference>
<reference evidence="4 5" key="1">
    <citation type="submission" date="2018-06" db="EMBL/GenBank/DDBJ databases">
        <authorList>
            <consortium name="Pathogen Informatics"/>
            <person name="Doyle S."/>
        </authorList>
    </citation>
    <scope>NUCLEOTIDE SEQUENCE [LARGE SCALE GENOMIC DNA]</scope>
    <source>
        <strain evidence="4 5">NCTC12413</strain>
    </source>
</reference>
<dbReference type="InterPro" id="IPR012337">
    <property type="entry name" value="RNaseH-like_sf"/>
</dbReference>
<dbReference type="InterPro" id="IPR023319">
    <property type="entry name" value="Tex-like_HTH_dom_sf"/>
</dbReference>
<dbReference type="SUPFAM" id="SSF53098">
    <property type="entry name" value="Ribonuclease H-like"/>
    <property type="match status" value="1"/>
</dbReference>
<dbReference type="RefSeq" id="WP_103387738.1">
    <property type="nucleotide sequence ID" value="NZ_BKAV01000032.1"/>
</dbReference>
<dbReference type="PANTHER" id="PTHR10724">
    <property type="entry name" value="30S RIBOSOMAL PROTEIN S1"/>
    <property type="match status" value="1"/>
</dbReference>
<dbReference type="InterPro" id="IPR012340">
    <property type="entry name" value="NA-bd_OB-fold"/>
</dbReference>
<dbReference type="Gene3D" id="1.10.3500.10">
    <property type="entry name" value="Tex N-terminal region-like"/>
    <property type="match status" value="1"/>
</dbReference>
<dbReference type="Pfam" id="PF17674">
    <property type="entry name" value="HHH_9"/>
    <property type="match status" value="1"/>
</dbReference>
<dbReference type="EMBL" id="BKAV01000032">
    <property type="protein sequence ID" value="GEQ01307.1"/>
    <property type="molecule type" value="Genomic_DNA"/>
</dbReference>
<feature type="domain" description="S1 motif" evidence="2">
    <location>
        <begin position="643"/>
        <end position="712"/>
    </location>
</feature>
<dbReference type="InterPro" id="IPR023323">
    <property type="entry name" value="Tex-like_dom_sf"/>
</dbReference>
<dbReference type="STRING" id="1212545.SARL_01190"/>
<dbReference type="InterPro" id="IPR037027">
    <property type="entry name" value="YqgF/RNaseH-like_dom_sf"/>
</dbReference>
<evidence type="ECO:0000313" key="6">
    <source>
        <dbReference type="Proteomes" id="UP000321598"/>
    </source>
</evidence>
<reference evidence="3 6" key="2">
    <citation type="submission" date="2019-07" db="EMBL/GenBank/DDBJ databases">
        <title>Whole genome shotgun sequence of Staphylococcus arlettae NBRC 109765.</title>
        <authorList>
            <person name="Hosoyama A."/>
            <person name="Uohara A."/>
            <person name="Ohji S."/>
            <person name="Ichikawa N."/>
        </authorList>
    </citation>
    <scope>NUCLEOTIDE SEQUENCE [LARGE SCALE GENOMIC DNA]</scope>
    <source>
        <strain evidence="3 6">NBRC 109765</strain>
    </source>
</reference>
<dbReference type="InterPro" id="IPR018974">
    <property type="entry name" value="Tex-like_N"/>
</dbReference>
<gene>
    <name evidence="4" type="primary">yhgF</name>
    <name evidence="4" type="ORF">NCTC12413_00856</name>
    <name evidence="3" type="ORF">SAR03_23440</name>
</gene>
<dbReference type="Pfam" id="PF09371">
    <property type="entry name" value="Tex_N"/>
    <property type="match status" value="1"/>
</dbReference>
<dbReference type="Gene3D" id="2.40.50.140">
    <property type="entry name" value="Nucleic acid-binding proteins"/>
    <property type="match status" value="1"/>
</dbReference>
<dbReference type="InterPro" id="IPR044146">
    <property type="entry name" value="S1_Tex"/>
</dbReference>
<dbReference type="Proteomes" id="UP000254956">
    <property type="component" value="Unassembled WGS sequence"/>
</dbReference>
<name>A0A380C8X9_9STAP</name>
<dbReference type="SMART" id="SM00316">
    <property type="entry name" value="S1"/>
    <property type="match status" value="1"/>
</dbReference>
<dbReference type="FunFam" id="1.10.10.650:FF:000001">
    <property type="entry name" value="S1 RNA-binding domain 1"/>
    <property type="match status" value="1"/>
</dbReference>
<dbReference type="GO" id="GO:0005737">
    <property type="term" value="C:cytoplasm"/>
    <property type="evidence" value="ECO:0007669"/>
    <property type="project" value="UniProtKB-ARBA"/>
</dbReference>
<dbReference type="GO" id="GO:0006139">
    <property type="term" value="P:nucleobase-containing compound metabolic process"/>
    <property type="evidence" value="ECO:0007669"/>
    <property type="project" value="InterPro"/>
</dbReference>
<proteinExistence type="predicted"/>
<dbReference type="Pfam" id="PF22706">
    <property type="entry name" value="Tex_central_region"/>
    <property type="match status" value="1"/>
</dbReference>
<evidence type="ECO:0000313" key="4">
    <source>
        <dbReference type="EMBL" id="SUJ14696.1"/>
    </source>
</evidence>
<dbReference type="SUPFAM" id="SSF50249">
    <property type="entry name" value="Nucleic acid-binding proteins"/>
    <property type="match status" value="1"/>
</dbReference>
<evidence type="ECO:0000313" key="5">
    <source>
        <dbReference type="Proteomes" id="UP000254956"/>
    </source>
</evidence>
<dbReference type="AlphaFoldDB" id="A0A380C8X9"/>
<dbReference type="FunFam" id="1.10.150.310:FF:000001">
    <property type="entry name" value="RNA-binding transcriptional accessory protein"/>
    <property type="match status" value="1"/>
</dbReference>
<organism evidence="4 5">
    <name type="scientific">Staphylococcus arlettae</name>
    <dbReference type="NCBI Taxonomy" id="29378"/>
    <lineage>
        <taxon>Bacteria</taxon>
        <taxon>Bacillati</taxon>
        <taxon>Bacillota</taxon>
        <taxon>Bacilli</taxon>
        <taxon>Bacillales</taxon>
        <taxon>Staphylococcaceae</taxon>
        <taxon>Staphylococcus</taxon>
    </lineage>
</organism>
<dbReference type="Gene3D" id="1.10.150.310">
    <property type="entry name" value="Tex RuvX-like domain-like"/>
    <property type="match status" value="1"/>
</dbReference>
<evidence type="ECO:0000256" key="1">
    <source>
        <dbReference type="ARBA" id="ARBA00025604"/>
    </source>
</evidence>
<dbReference type="Proteomes" id="UP000321598">
    <property type="component" value="Unassembled WGS sequence"/>
</dbReference>
<dbReference type="InterPro" id="IPR006641">
    <property type="entry name" value="YqgF/RNaseH-like_dom"/>
</dbReference>
<dbReference type="Pfam" id="PF00575">
    <property type="entry name" value="S1"/>
    <property type="match status" value="1"/>
</dbReference>
<dbReference type="SMART" id="SM00732">
    <property type="entry name" value="YqgFc"/>
    <property type="match status" value="1"/>
</dbReference>
<dbReference type="FunFam" id="3.30.420.140:FF:000001">
    <property type="entry name" value="RNA-binding transcriptional accessory protein"/>
    <property type="match status" value="1"/>
</dbReference>
<dbReference type="InterPro" id="IPR055179">
    <property type="entry name" value="Tex-like_central_region"/>
</dbReference>
<dbReference type="Pfam" id="PF16921">
    <property type="entry name" value="Tex_YqgF"/>
    <property type="match status" value="1"/>
</dbReference>
<protein>
    <submittedName>
        <fullName evidence="4">RNA binding protein</fullName>
    </submittedName>
    <submittedName>
        <fullName evidence="3">S1 RNA-binding protein</fullName>
    </submittedName>
</protein>
<dbReference type="InterPro" id="IPR050437">
    <property type="entry name" value="Ribos_protein_bS1-like"/>
</dbReference>
<dbReference type="InterPro" id="IPR041692">
    <property type="entry name" value="HHH_9"/>
</dbReference>
<accession>A0A380C8X9</accession>
<dbReference type="OrthoDB" id="9804714at2"/>
<dbReference type="FunFam" id="2.40.50.140:FF:000051">
    <property type="entry name" value="RNA-binding transcriptional accessory protein"/>
    <property type="match status" value="1"/>
</dbReference>
<dbReference type="InterPro" id="IPR003029">
    <property type="entry name" value="S1_domain"/>
</dbReference>
<dbReference type="EMBL" id="UGZE01000001">
    <property type="protein sequence ID" value="SUJ14696.1"/>
    <property type="molecule type" value="Genomic_DNA"/>
</dbReference>
<dbReference type="PROSITE" id="PS50126">
    <property type="entry name" value="S1"/>
    <property type="match status" value="1"/>
</dbReference>
<dbReference type="GO" id="GO:0006412">
    <property type="term" value="P:translation"/>
    <property type="evidence" value="ECO:0007669"/>
    <property type="project" value="TreeGrafter"/>
</dbReference>
<dbReference type="Gene3D" id="3.30.420.140">
    <property type="entry name" value="YqgF/RNase H-like domain"/>
    <property type="match status" value="1"/>
</dbReference>
<dbReference type="Pfam" id="PF12836">
    <property type="entry name" value="HHH_3"/>
    <property type="match status" value="1"/>
</dbReference>
<dbReference type="InterPro" id="IPR032639">
    <property type="entry name" value="Tex_YqgF"/>
</dbReference>
<sequence length="717" mass="80878">MNKNLITSIREKYSFSEKQINSVLELLEDKNTVPFIARYRKEQTGGLDEVEIKLINDEYQYMVNLLKRKEEVIHNIEEQGLLTNELKQDILKQTKLQRVEDLYRPFKQKKKTRATEAKRKGLQPLADIIKKGDNTTPIQQLAPTYISEEVQTVDEAIKGAQDILAEQISDNPKYRTKILKDTYQQGKIITQKKKNAEDEKSIFEMYYDFSEPIKSIANHRILAINRGENEKVLTAKIAMDSTGLENFIRKQEITENNPNSDLIIIAIQDSLKRLIMPSIEREIRSDLTTKAENHAIDVFSENLKNLLLQPPLKGKQILGVDPAFRTGCKLAIINRFGTFIAKSVMYPHPPINKRKEAESIFLKCVKDYNIDLIAIGNGTASRETEQFVANMIQQHNLNVQFIIVNEAGASVYSASEIARAEFPDFQVEERSAVSIGRRVQDPLSELVKIDPKSIGVGQYQHDVNQKELEKALTFVVETAVNQVGVDVNTASHSLLQHVAGLSRTIADNLIQYREEHGGIKHYKEIAKVKRLGAKTFEQSIGFLRIVDGEEPLDNTAIHPESYDITNNLLNDIGLTKSDLGSQLLKDKLTKIDQQQIAEQLNVGLPTLEDIIAALIAPNRDPRDNYETPILKSDVLSIEDLTEGMKLSGTVRNVVDFGAFVDIGVKQDGLVHISKLAKKFVKNPMDIVSVGDIVDVWIVDIDEQKGKVALTMVDPYAK</sequence>
<dbReference type="GO" id="GO:0003735">
    <property type="term" value="F:structural constituent of ribosome"/>
    <property type="evidence" value="ECO:0007669"/>
    <property type="project" value="TreeGrafter"/>
</dbReference>
<dbReference type="Gene3D" id="1.10.10.650">
    <property type="entry name" value="RuvA domain 2-like"/>
    <property type="match status" value="1"/>
</dbReference>